<reference evidence="17" key="2">
    <citation type="journal article" date="2007" name="Science">
        <title>Draft genome sequence of the sexually transmitted pathogen Trichomonas vaginalis.</title>
        <authorList>
            <person name="Carlton J.M."/>
            <person name="Hirt R.P."/>
            <person name="Silva J.C."/>
            <person name="Delcher A.L."/>
            <person name="Schatz M."/>
            <person name="Zhao Q."/>
            <person name="Wortman J.R."/>
            <person name="Bidwell S.L."/>
            <person name="Alsmark U.C.M."/>
            <person name="Besteiro S."/>
            <person name="Sicheritz-Ponten T."/>
            <person name="Noel C.J."/>
            <person name="Dacks J.B."/>
            <person name="Foster P.G."/>
            <person name="Simillion C."/>
            <person name="Van de Peer Y."/>
            <person name="Miranda-Saavedra D."/>
            <person name="Barton G.J."/>
            <person name="Westrop G.D."/>
            <person name="Mueller S."/>
            <person name="Dessi D."/>
            <person name="Fiori P.L."/>
            <person name="Ren Q."/>
            <person name="Paulsen I."/>
            <person name="Zhang H."/>
            <person name="Bastida-Corcuera F.D."/>
            <person name="Simoes-Barbosa A."/>
            <person name="Brown M.T."/>
            <person name="Hayes R.D."/>
            <person name="Mukherjee M."/>
            <person name="Okumura C.Y."/>
            <person name="Schneider R."/>
            <person name="Smith A.J."/>
            <person name="Vanacova S."/>
            <person name="Villalvazo M."/>
            <person name="Haas B.J."/>
            <person name="Pertea M."/>
            <person name="Feldblyum T.V."/>
            <person name="Utterback T.R."/>
            <person name="Shu C.L."/>
            <person name="Osoegawa K."/>
            <person name="de Jong P.J."/>
            <person name="Hrdy I."/>
            <person name="Horvathova L."/>
            <person name="Zubacova Z."/>
            <person name="Dolezal P."/>
            <person name="Malik S.B."/>
            <person name="Logsdon J.M. Jr."/>
            <person name="Henze K."/>
            <person name="Gupta A."/>
            <person name="Wang C.C."/>
            <person name="Dunne R.L."/>
            <person name="Upcroft J.A."/>
            <person name="Upcroft P."/>
            <person name="White O."/>
            <person name="Salzberg S.L."/>
            <person name="Tang P."/>
            <person name="Chiu C.-H."/>
            <person name="Lee Y.-S."/>
            <person name="Embley T.M."/>
            <person name="Coombs G.H."/>
            <person name="Mottram J.C."/>
            <person name="Tachezy J."/>
            <person name="Fraser-Liggett C.M."/>
            <person name="Johnson P.J."/>
        </authorList>
    </citation>
    <scope>NUCLEOTIDE SEQUENCE [LARGE SCALE GENOMIC DNA]</scope>
    <source>
        <strain evidence="17">G3</strain>
    </source>
</reference>
<dbReference type="VEuPathDB" id="TrichDB:TVAGG3_0641840"/>
<evidence type="ECO:0000256" key="7">
    <source>
        <dbReference type="ARBA" id="ARBA00022741"/>
    </source>
</evidence>
<evidence type="ECO:0000256" key="12">
    <source>
        <dbReference type="ARBA" id="ARBA00023137"/>
    </source>
</evidence>
<evidence type="ECO:0000256" key="4">
    <source>
        <dbReference type="ARBA" id="ARBA00022679"/>
    </source>
</evidence>
<dbReference type="KEGG" id="tva:4756369"/>
<evidence type="ECO:0000313" key="18">
    <source>
        <dbReference type="Proteomes" id="UP000001542"/>
    </source>
</evidence>
<evidence type="ECO:0000256" key="5">
    <source>
        <dbReference type="ARBA" id="ARBA00022692"/>
    </source>
</evidence>
<evidence type="ECO:0000256" key="9">
    <source>
        <dbReference type="ARBA" id="ARBA00022840"/>
    </source>
</evidence>
<dbReference type="Proteomes" id="UP000001542">
    <property type="component" value="Unassembled WGS sequence"/>
</dbReference>
<keyword evidence="7" id="KW-0547">Nucleotide-binding</keyword>
<keyword evidence="5" id="KW-0812">Transmembrane</keyword>
<keyword evidence="8" id="KW-0418">Kinase</keyword>
<dbReference type="GO" id="GO:0004714">
    <property type="term" value="F:transmembrane receptor protein tyrosine kinase activity"/>
    <property type="evidence" value="ECO:0007669"/>
    <property type="project" value="UniProtKB-EC"/>
</dbReference>
<proteinExistence type="predicted"/>
<evidence type="ECO:0000256" key="11">
    <source>
        <dbReference type="ARBA" id="ARBA00023136"/>
    </source>
</evidence>
<dbReference type="RefSeq" id="XP_001311501.1">
    <property type="nucleotide sequence ID" value="XM_001311500.1"/>
</dbReference>
<evidence type="ECO:0000256" key="8">
    <source>
        <dbReference type="ARBA" id="ARBA00022777"/>
    </source>
</evidence>
<organism evidence="17 18">
    <name type="scientific">Trichomonas vaginalis (strain ATCC PRA-98 / G3)</name>
    <dbReference type="NCBI Taxonomy" id="412133"/>
    <lineage>
        <taxon>Eukaryota</taxon>
        <taxon>Metamonada</taxon>
        <taxon>Parabasalia</taxon>
        <taxon>Trichomonadida</taxon>
        <taxon>Trichomonadidae</taxon>
        <taxon>Trichomonas</taxon>
    </lineage>
</organism>
<dbReference type="Pfam" id="PF12810">
    <property type="entry name" value="ALK_LTK_GRD"/>
    <property type="match status" value="1"/>
</dbReference>
<keyword evidence="12" id="KW-0829">Tyrosine-protein kinase</keyword>
<evidence type="ECO:0000313" key="17">
    <source>
        <dbReference type="EMBL" id="EAX98571.1"/>
    </source>
</evidence>
<evidence type="ECO:0000256" key="10">
    <source>
        <dbReference type="ARBA" id="ARBA00022989"/>
    </source>
</evidence>
<evidence type="ECO:0000256" key="15">
    <source>
        <dbReference type="ARBA" id="ARBA00023180"/>
    </source>
</evidence>
<evidence type="ECO:0000256" key="1">
    <source>
        <dbReference type="ARBA" id="ARBA00004251"/>
    </source>
</evidence>
<name>A2F943_TRIV3</name>
<evidence type="ECO:0000256" key="3">
    <source>
        <dbReference type="ARBA" id="ARBA00022475"/>
    </source>
</evidence>
<keyword evidence="6" id="KW-0732">Signal</keyword>
<feature type="domain" description="ALK/LTK-like glycine-rich" evidence="16">
    <location>
        <begin position="1"/>
        <end position="174"/>
    </location>
</feature>
<keyword evidence="18" id="KW-1185">Reference proteome</keyword>
<dbReference type="GO" id="GO:0005886">
    <property type="term" value="C:plasma membrane"/>
    <property type="evidence" value="ECO:0007669"/>
    <property type="project" value="UniProtKB-SubCell"/>
</dbReference>
<comment type="subcellular location">
    <subcellularLocation>
        <location evidence="1">Cell membrane</location>
        <topology evidence="1">Single-pass type I membrane protein</topology>
    </subcellularLocation>
</comment>
<keyword evidence="9" id="KW-0067">ATP-binding</keyword>
<dbReference type="VEuPathDB" id="TrichDB:TVAG_429240"/>
<gene>
    <name evidence="17" type="ORF">TVAG_429240</name>
</gene>
<keyword evidence="11" id="KW-0472">Membrane</keyword>
<dbReference type="InParanoid" id="A2F943"/>
<evidence type="ECO:0000256" key="14">
    <source>
        <dbReference type="ARBA" id="ARBA00023170"/>
    </source>
</evidence>
<evidence type="ECO:0000256" key="6">
    <source>
        <dbReference type="ARBA" id="ARBA00022729"/>
    </source>
</evidence>
<dbReference type="EC" id="2.7.10.1" evidence="2"/>
<protein>
    <recommendedName>
        <fullName evidence="2">receptor protein-tyrosine kinase</fullName>
        <ecNumber evidence="2">2.7.10.1</ecNumber>
    </recommendedName>
</protein>
<keyword evidence="4" id="KW-0808">Transferase</keyword>
<keyword evidence="15" id="KW-0325">Glycoprotein</keyword>
<sequence>MAPGGYGYGGYGGNWPSGSSGGGGQTSVQFLANDLWHRVIVSGGGCAGDSPDGQYLGSDDGSGGSGGSSQAQGWWNMGTYYNNLVANSTFGFSFGYGESGQFEKSKHPNSNINAYGSSDHVGAGGGWFGGFSSQHQNGGAGGGSSFILTKNSIIPQNDIYVYDSFYNFIDKKTILFFKSKPISFY</sequence>
<reference evidence="17" key="1">
    <citation type="submission" date="2006-10" db="EMBL/GenBank/DDBJ databases">
        <authorList>
            <person name="Amadeo P."/>
            <person name="Zhao Q."/>
            <person name="Wortman J."/>
            <person name="Fraser-Liggett C."/>
            <person name="Carlton J."/>
        </authorList>
    </citation>
    <scope>NUCLEOTIDE SEQUENCE</scope>
    <source>
        <strain evidence="17">G3</strain>
    </source>
</reference>
<keyword evidence="14" id="KW-0675">Receptor</keyword>
<dbReference type="EMBL" id="DS113670">
    <property type="protein sequence ID" value="EAX98571.1"/>
    <property type="molecule type" value="Genomic_DNA"/>
</dbReference>
<keyword evidence="3" id="KW-1003">Cell membrane</keyword>
<evidence type="ECO:0000256" key="13">
    <source>
        <dbReference type="ARBA" id="ARBA00023157"/>
    </source>
</evidence>
<dbReference type="InterPro" id="IPR055163">
    <property type="entry name" value="ALK/LTK-like_GRD"/>
</dbReference>
<keyword evidence="13" id="KW-1015">Disulfide bond</keyword>
<evidence type="ECO:0000256" key="2">
    <source>
        <dbReference type="ARBA" id="ARBA00011902"/>
    </source>
</evidence>
<accession>A2F943</accession>
<keyword evidence="10" id="KW-1133">Transmembrane helix</keyword>
<dbReference type="AlphaFoldDB" id="A2F943"/>
<evidence type="ECO:0000259" key="16">
    <source>
        <dbReference type="Pfam" id="PF12810"/>
    </source>
</evidence>
<dbReference type="GO" id="GO:0005524">
    <property type="term" value="F:ATP binding"/>
    <property type="evidence" value="ECO:0007669"/>
    <property type="project" value="UniProtKB-KW"/>
</dbReference>